<evidence type="ECO:0000313" key="2">
    <source>
        <dbReference type="EMBL" id="MFC4726482.1"/>
    </source>
</evidence>
<feature type="domain" description="Autotransporter" evidence="1">
    <location>
        <begin position="428"/>
        <end position="713"/>
    </location>
</feature>
<dbReference type="InterPro" id="IPR006315">
    <property type="entry name" value="OM_autotransptr_brl_dom"/>
</dbReference>
<dbReference type="RefSeq" id="WP_371392894.1">
    <property type="nucleotide sequence ID" value="NZ_CP163421.1"/>
</dbReference>
<dbReference type="NCBIfam" id="TIGR01414">
    <property type="entry name" value="autotrans_barl"/>
    <property type="match status" value="1"/>
</dbReference>
<dbReference type="InterPro" id="IPR036709">
    <property type="entry name" value="Autotransporte_beta_dom_sf"/>
</dbReference>
<dbReference type="SUPFAM" id="SSF103515">
    <property type="entry name" value="Autotransporter"/>
    <property type="match status" value="1"/>
</dbReference>
<accession>A0ABV9NDL5</accession>
<dbReference type="Pfam" id="PF03797">
    <property type="entry name" value="Autotransporter"/>
    <property type="match status" value="1"/>
</dbReference>
<proteinExistence type="predicted"/>
<protein>
    <submittedName>
        <fullName evidence="2">Autotransporter outer membrane beta-barrel domain-containing protein</fullName>
    </submittedName>
</protein>
<organism evidence="2 3">
    <name type="scientific">Glycocaulis abyssi</name>
    <dbReference type="NCBI Taxonomy" id="1433403"/>
    <lineage>
        <taxon>Bacteria</taxon>
        <taxon>Pseudomonadati</taxon>
        <taxon>Pseudomonadota</taxon>
        <taxon>Alphaproteobacteria</taxon>
        <taxon>Maricaulales</taxon>
        <taxon>Maricaulaceae</taxon>
        <taxon>Glycocaulis</taxon>
    </lineage>
</organism>
<evidence type="ECO:0000259" key="1">
    <source>
        <dbReference type="PROSITE" id="PS51208"/>
    </source>
</evidence>
<dbReference type="Gene3D" id="2.40.128.130">
    <property type="entry name" value="Autotransporter beta-domain"/>
    <property type="match status" value="1"/>
</dbReference>
<keyword evidence="3" id="KW-1185">Reference proteome</keyword>
<reference evidence="3" key="1">
    <citation type="journal article" date="2019" name="Int. J. Syst. Evol. Microbiol.">
        <title>The Global Catalogue of Microorganisms (GCM) 10K type strain sequencing project: providing services to taxonomists for standard genome sequencing and annotation.</title>
        <authorList>
            <consortium name="The Broad Institute Genomics Platform"/>
            <consortium name="The Broad Institute Genome Sequencing Center for Infectious Disease"/>
            <person name="Wu L."/>
            <person name="Ma J."/>
        </authorList>
    </citation>
    <scope>NUCLEOTIDE SEQUENCE [LARGE SCALE GENOMIC DNA]</scope>
    <source>
        <strain evidence="3">CCUG 62981</strain>
    </source>
</reference>
<gene>
    <name evidence="2" type="ORF">ACFPB0_14410</name>
</gene>
<evidence type="ECO:0000313" key="3">
    <source>
        <dbReference type="Proteomes" id="UP001596024"/>
    </source>
</evidence>
<sequence length="713" mass="73920">MSYGPAQMTAGVQVIDSSAQEPRVGGFLPADNIGRIDDEELHGSQTPSTVISVAESDGQAQAAETDPPVSGFAIGSSDFVPNNSYGLFGTFAGAITGDVARFYDVTLSASGTTTVDMNVEIDRLRLTGANAGFVLPEEHIFSTLIAFDQSAGQSRIDGLLLAREVMMTGGLLHGDGIISTLTFWNVAGMVSPGALGEVGELLILGDYVQTAAGALIFDWSAEGSDMLLVDGSVALGGVAGINPVGGYIPTRGDRRAVLEYSGDRAGEFDGTIDLPGVLFLSPVYSDGMVELQILAEDFSDFANFTNPSQATLGARFDQLRDNPQAGPVASLFQVMDLLPNGPLEDAFENLVPHEGFQLRRTLTSHGDLLAGALRGRMLKGPGAGGGTPGGNQAMFSLMGSEAGAGMGGMSLAEAARAADAGGQPDVHDLGNGFEVFFTAGLVDASAPTTASSANADIEGGFAMAGIDYGRRYGWRFGAAIGFATSESDQVLAGGGAANSRVESVQLTGYAAYRGERLQGLLAASYGDHSSRARRDVAIGGLVLPVTGTLSANSYDLTGQIGYTVTNGALRATPMASITWHRVEVDSGSVTGSPAAFDLSSYSDSFTTARVGLDAGLIVNNARFTLEPRAYIGYANRLSDESETIAGDFAGTPGTQGLILGTGVDAESDWFEISVGAIARLNNGIDLSLAYETRAGSNRIRDVDALIFGLRTRF</sequence>
<dbReference type="PROSITE" id="PS51208">
    <property type="entry name" value="AUTOTRANSPORTER"/>
    <property type="match status" value="1"/>
</dbReference>
<dbReference type="Proteomes" id="UP001596024">
    <property type="component" value="Unassembled WGS sequence"/>
</dbReference>
<comment type="caution">
    <text evidence="2">The sequence shown here is derived from an EMBL/GenBank/DDBJ whole genome shotgun (WGS) entry which is preliminary data.</text>
</comment>
<dbReference type="InterPro" id="IPR005546">
    <property type="entry name" value="Autotransporte_beta"/>
</dbReference>
<dbReference type="SMART" id="SM00869">
    <property type="entry name" value="Autotransporter"/>
    <property type="match status" value="1"/>
</dbReference>
<dbReference type="EMBL" id="JBHSGQ010000014">
    <property type="protein sequence ID" value="MFC4726482.1"/>
    <property type="molecule type" value="Genomic_DNA"/>
</dbReference>
<name>A0ABV9NDL5_9PROT</name>